<organism evidence="2 3">
    <name type="scientific">Xanthomonas bromi</name>
    <dbReference type="NCBI Taxonomy" id="56449"/>
    <lineage>
        <taxon>Bacteria</taxon>
        <taxon>Pseudomonadati</taxon>
        <taxon>Pseudomonadota</taxon>
        <taxon>Gammaproteobacteria</taxon>
        <taxon>Lysobacterales</taxon>
        <taxon>Lysobacteraceae</taxon>
        <taxon>Xanthomonas</taxon>
    </lineage>
</organism>
<dbReference type="Proteomes" id="UP000092503">
    <property type="component" value="Unassembled WGS sequence"/>
</dbReference>
<dbReference type="AlphaFoldDB" id="A0A1C3NJH8"/>
<evidence type="ECO:0000313" key="3">
    <source>
        <dbReference type="Proteomes" id="UP000092503"/>
    </source>
</evidence>
<protein>
    <recommendedName>
        <fullName evidence="1">T6SS Phospholipase effector Tle1-like catalytic domain-containing protein</fullName>
    </recommendedName>
</protein>
<name>A0A1C3NJH8_9XANT</name>
<dbReference type="InterPro" id="IPR018712">
    <property type="entry name" value="Tle1-like_cat"/>
</dbReference>
<dbReference type="EMBL" id="FLTX01000018">
    <property type="protein sequence ID" value="SBV50562.1"/>
    <property type="molecule type" value="Genomic_DNA"/>
</dbReference>
<gene>
    <name evidence="2" type="ORF">XBLMG947_1342</name>
</gene>
<accession>A0A1C3NJH8</accession>
<reference evidence="2 3" key="1">
    <citation type="submission" date="2016-06" db="EMBL/GenBank/DDBJ databases">
        <authorList>
            <person name="Kjaerup R.B."/>
            <person name="Dalgaard T.S."/>
            <person name="Juul-Madsen H.R."/>
        </authorList>
    </citation>
    <scope>NUCLEOTIDE SEQUENCE [LARGE SCALE GENOMIC DNA]</scope>
    <source>
        <strain evidence="2">LMG947</strain>
    </source>
</reference>
<sequence>MACFDGTGNDKYKDPEHITNIGVMYDQLQAAKKSGIRNIGGYYVPGVGTQDSAAERTLDGIAGYSYGPRMEKM</sequence>
<dbReference type="STRING" id="56449.XBLMG947_1342"/>
<evidence type="ECO:0000259" key="1">
    <source>
        <dbReference type="Pfam" id="PF09994"/>
    </source>
</evidence>
<proteinExistence type="predicted"/>
<dbReference type="Pfam" id="PF09994">
    <property type="entry name" value="T6SS_Tle1-like_cat"/>
    <property type="match status" value="1"/>
</dbReference>
<dbReference type="RefSeq" id="WP_245228112.1">
    <property type="nucleotide sequence ID" value="NZ_FLTX01000018.1"/>
</dbReference>
<evidence type="ECO:0000313" key="2">
    <source>
        <dbReference type="EMBL" id="SBV50562.1"/>
    </source>
</evidence>
<feature type="domain" description="T6SS Phospholipase effector Tle1-like catalytic" evidence="1">
    <location>
        <begin position="3"/>
        <end position="65"/>
    </location>
</feature>